<evidence type="ECO:0000256" key="8">
    <source>
        <dbReference type="SAM" id="Coils"/>
    </source>
</evidence>
<feature type="domain" description="Zn(2)-C6 fungal-type" evidence="10">
    <location>
        <begin position="57"/>
        <end position="90"/>
    </location>
</feature>
<proteinExistence type="predicted"/>
<dbReference type="FunFam" id="4.10.240.10:FF:000003">
    <property type="entry name" value="C6 transcription factor (Leu3)"/>
    <property type="match status" value="1"/>
</dbReference>
<dbReference type="Proteomes" id="UP000094336">
    <property type="component" value="Unassembled WGS sequence"/>
</dbReference>
<dbReference type="EMBL" id="KV454439">
    <property type="protein sequence ID" value="ODQ77661.1"/>
    <property type="molecule type" value="Genomic_DNA"/>
</dbReference>
<dbReference type="GO" id="GO:0000981">
    <property type="term" value="F:DNA-binding transcription factor activity, RNA polymerase II-specific"/>
    <property type="evidence" value="ECO:0007669"/>
    <property type="project" value="InterPro"/>
</dbReference>
<evidence type="ECO:0000256" key="5">
    <source>
        <dbReference type="ARBA" id="ARBA00023125"/>
    </source>
</evidence>
<dbReference type="GO" id="GO:0005634">
    <property type="term" value="C:nucleus"/>
    <property type="evidence" value="ECO:0007669"/>
    <property type="project" value="UniProtKB-SubCell"/>
</dbReference>
<sequence>MSYPPEIAPKIKQEPSSMGVFSERAGYDSQSYDDYEHFEESDGRKKGKPPGHRPVTSCTFCRQHKIKCDASERAPLPCHRCEKMSLSCEIDPQFRPKKGSQMQSLREDVDELKSKLEYLQEKNEGLLSQVAAAPPVRGALIPNYDSTTDGYAVAPMIRHVSSTAETFLQREPSLVTSPDARPAKRASTAFNDSVPTNDRTTVDEPSKKFKPDTPEVFSEFVLGDVHLLLEKASSLHRKFITDYLPFLPILTSDSAAELYQQSQLLFWTVMLTACLSEPDPTIHRLLASLIKQLAIETCWIRTPRSTHIIQALIILSFWPLPNEKVLDDVAYRFVGLAKNLSLQLGLHRGKFISEFSRTQVALPNAEKWRTRSWLSVFFAEQFWSSNLGLPPLLETDYLLETARIDTELPKNFRCLISLAIFQSKLVSMMGSSVTSPDGLMEAKNRSGTLSILDRELERLAFKLQIDAPSVEIYFLYVKLMICCFAFLPGTPIEDQTKYVTDAYLASTRIVTILSKMIEQRQLIELPMYVRHPVSFAVLVLFRLHLTDLLEEKYVDSARQSIVTVHRLYRNMLSAWKDIQNDLSRTASVLEKLNYVIITCPELFTTHTDGIISRMRSHLTGSLFYDLIWCIHEARRRSLLPNKEKLVGGPPPLPFYNQITKDDFTTLTQTTPGGTTITTLVPTHQAMSQATHKATAAGLTKPTEINGIPIALLEATGSVNEKKSVLPTVSLQAADENSKGGYTAFPDVSDGVYPVVSSPGVSALLQSPQPVNHAHAPIAPAEHDTKGPVHLLNRVVSASPAFGQLLYPKQRASLFSRTPSVTNMNQGQFSQGLNMFNMGSNPPVELPELFDNFFQQQTLDNWNENGDDFLGWFDGSNMGPEF</sequence>
<dbReference type="InterPro" id="IPR051089">
    <property type="entry name" value="prtT"/>
</dbReference>
<evidence type="ECO:0000256" key="4">
    <source>
        <dbReference type="ARBA" id="ARBA00023015"/>
    </source>
</evidence>
<evidence type="ECO:0000313" key="12">
    <source>
        <dbReference type="Proteomes" id="UP000094336"/>
    </source>
</evidence>
<evidence type="ECO:0000256" key="6">
    <source>
        <dbReference type="ARBA" id="ARBA00023163"/>
    </source>
</evidence>
<evidence type="ECO:0000256" key="1">
    <source>
        <dbReference type="ARBA" id="ARBA00004123"/>
    </source>
</evidence>
<feature type="compositionally biased region" description="Polar residues" evidence="9">
    <location>
        <begin position="188"/>
        <end position="199"/>
    </location>
</feature>
<dbReference type="Pfam" id="PF04082">
    <property type="entry name" value="Fungal_trans"/>
    <property type="match status" value="1"/>
</dbReference>
<keyword evidence="12" id="KW-1185">Reference proteome</keyword>
<name>A0A1E3QIY8_9ASCO</name>
<feature type="region of interest" description="Disordered" evidence="9">
    <location>
        <begin position="170"/>
        <end position="209"/>
    </location>
</feature>
<comment type="subcellular location">
    <subcellularLocation>
        <location evidence="1">Nucleus</location>
    </subcellularLocation>
</comment>
<dbReference type="PANTHER" id="PTHR31845">
    <property type="entry name" value="FINGER DOMAIN PROTEIN, PUTATIVE-RELATED"/>
    <property type="match status" value="1"/>
</dbReference>
<dbReference type="GO" id="GO:0008270">
    <property type="term" value="F:zinc ion binding"/>
    <property type="evidence" value="ECO:0007669"/>
    <property type="project" value="InterPro"/>
</dbReference>
<dbReference type="CDD" id="cd00067">
    <property type="entry name" value="GAL4"/>
    <property type="match status" value="1"/>
</dbReference>
<feature type="coiled-coil region" evidence="8">
    <location>
        <begin position="102"/>
        <end position="129"/>
    </location>
</feature>
<keyword evidence="4" id="KW-0805">Transcription regulation</keyword>
<protein>
    <recommendedName>
        <fullName evidence="10">Zn(2)-C6 fungal-type domain-containing protein</fullName>
    </recommendedName>
</protein>
<dbReference type="STRING" id="984486.A0A1E3QIY8"/>
<evidence type="ECO:0000313" key="11">
    <source>
        <dbReference type="EMBL" id="ODQ77661.1"/>
    </source>
</evidence>
<dbReference type="GO" id="GO:0006351">
    <property type="term" value="P:DNA-templated transcription"/>
    <property type="evidence" value="ECO:0007669"/>
    <property type="project" value="InterPro"/>
</dbReference>
<dbReference type="Gene3D" id="4.10.240.10">
    <property type="entry name" value="Zn(2)-C6 fungal-type DNA-binding domain"/>
    <property type="match status" value="1"/>
</dbReference>
<dbReference type="GeneID" id="30147728"/>
<feature type="compositionally biased region" description="Basic and acidic residues" evidence="9">
    <location>
        <begin position="200"/>
        <end position="209"/>
    </location>
</feature>
<dbReference type="PANTHER" id="PTHR31845:SF6">
    <property type="entry name" value="TRANSCRIPTION FACTOR SEF1-RELATED"/>
    <property type="match status" value="1"/>
</dbReference>
<dbReference type="OrthoDB" id="3163292at2759"/>
<dbReference type="CDD" id="cd12148">
    <property type="entry name" value="fungal_TF_MHR"/>
    <property type="match status" value="1"/>
</dbReference>
<dbReference type="PROSITE" id="PS00463">
    <property type="entry name" value="ZN2_CY6_FUNGAL_1"/>
    <property type="match status" value="1"/>
</dbReference>
<feature type="compositionally biased region" description="Basic and acidic residues" evidence="9">
    <location>
        <begin position="34"/>
        <end position="44"/>
    </location>
</feature>
<dbReference type="PROSITE" id="PS50048">
    <property type="entry name" value="ZN2_CY6_FUNGAL_2"/>
    <property type="match status" value="1"/>
</dbReference>
<keyword evidence="2" id="KW-0479">Metal-binding</keyword>
<dbReference type="GO" id="GO:0001216">
    <property type="term" value="F:DNA-binding transcription activator activity"/>
    <property type="evidence" value="ECO:0007669"/>
    <property type="project" value="UniProtKB-ARBA"/>
</dbReference>
<organism evidence="11 12">
    <name type="scientific">Babjeviella inositovora NRRL Y-12698</name>
    <dbReference type="NCBI Taxonomy" id="984486"/>
    <lineage>
        <taxon>Eukaryota</taxon>
        <taxon>Fungi</taxon>
        <taxon>Dikarya</taxon>
        <taxon>Ascomycota</taxon>
        <taxon>Saccharomycotina</taxon>
        <taxon>Pichiomycetes</taxon>
        <taxon>Serinales incertae sedis</taxon>
        <taxon>Babjeviella</taxon>
    </lineage>
</organism>
<dbReference type="GO" id="GO:0000976">
    <property type="term" value="F:transcription cis-regulatory region binding"/>
    <property type="evidence" value="ECO:0007669"/>
    <property type="project" value="TreeGrafter"/>
</dbReference>
<evidence type="ECO:0000256" key="3">
    <source>
        <dbReference type="ARBA" id="ARBA00022833"/>
    </source>
</evidence>
<keyword evidence="7" id="KW-0539">Nucleus</keyword>
<evidence type="ECO:0000256" key="7">
    <source>
        <dbReference type="ARBA" id="ARBA00023242"/>
    </source>
</evidence>
<dbReference type="InterPro" id="IPR036864">
    <property type="entry name" value="Zn2-C6_fun-type_DNA-bd_sf"/>
</dbReference>
<keyword evidence="3" id="KW-0862">Zinc</keyword>
<feature type="region of interest" description="Disordered" evidence="9">
    <location>
        <begin position="1"/>
        <end position="54"/>
    </location>
</feature>
<evidence type="ECO:0000256" key="2">
    <source>
        <dbReference type="ARBA" id="ARBA00022723"/>
    </source>
</evidence>
<gene>
    <name evidence="11" type="ORF">BABINDRAFT_163376</name>
</gene>
<dbReference type="InterPro" id="IPR001138">
    <property type="entry name" value="Zn2Cys6_DnaBD"/>
</dbReference>
<accession>A0A1E3QIY8</accession>
<dbReference type="RefSeq" id="XP_018982989.1">
    <property type="nucleotide sequence ID" value="XM_019129875.1"/>
</dbReference>
<dbReference type="SMART" id="SM00066">
    <property type="entry name" value="GAL4"/>
    <property type="match status" value="1"/>
</dbReference>
<dbReference type="SUPFAM" id="SSF57701">
    <property type="entry name" value="Zn2/Cys6 DNA-binding domain"/>
    <property type="match status" value="1"/>
</dbReference>
<reference evidence="12" key="1">
    <citation type="submission" date="2016-05" db="EMBL/GenBank/DDBJ databases">
        <title>Comparative genomics of biotechnologically important yeasts.</title>
        <authorList>
            <consortium name="DOE Joint Genome Institute"/>
            <person name="Riley R."/>
            <person name="Haridas S."/>
            <person name="Wolfe K.H."/>
            <person name="Lopes M.R."/>
            <person name="Hittinger C.T."/>
            <person name="Goker M."/>
            <person name="Salamov A."/>
            <person name="Wisecaver J."/>
            <person name="Long T.M."/>
            <person name="Aerts A.L."/>
            <person name="Barry K."/>
            <person name="Choi C."/>
            <person name="Clum A."/>
            <person name="Coughlan A.Y."/>
            <person name="Deshpande S."/>
            <person name="Douglass A.P."/>
            <person name="Hanson S.J."/>
            <person name="Klenk H.-P."/>
            <person name="Labutti K."/>
            <person name="Lapidus A."/>
            <person name="Lindquist E."/>
            <person name="Lipzen A."/>
            <person name="Meier-Kolthoff J.P."/>
            <person name="Ohm R.A."/>
            <person name="Otillar R.P."/>
            <person name="Pangilinan J."/>
            <person name="Peng Y."/>
            <person name="Rokas A."/>
            <person name="Rosa C.A."/>
            <person name="Scheuner C."/>
            <person name="Sibirny A.A."/>
            <person name="Slot J.C."/>
            <person name="Stielow J.B."/>
            <person name="Sun H."/>
            <person name="Kurtzman C.P."/>
            <person name="Blackwell M."/>
            <person name="Grigoriev I.V."/>
            <person name="Jeffries T.W."/>
        </authorList>
    </citation>
    <scope>NUCLEOTIDE SEQUENCE [LARGE SCALE GENOMIC DNA]</scope>
    <source>
        <strain evidence="12">NRRL Y-12698</strain>
    </source>
</reference>
<keyword evidence="6" id="KW-0804">Transcription</keyword>
<keyword evidence="5" id="KW-0238">DNA-binding</keyword>
<evidence type="ECO:0000259" key="10">
    <source>
        <dbReference type="PROSITE" id="PS50048"/>
    </source>
</evidence>
<dbReference type="InterPro" id="IPR007219">
    <property type="entry name" value="XnlR_reg_dom"/>
</dbReference>
<keyword evidence="8" id="KW-0175">Coiled coil</keyword>
<evidence type="ECO:0000256" key="9">
    <source>
        <dbReference type="SAM" id="MobiDB-lite"/>
    </source>
</evidence>
<dbReference type="AlphaFoldDB" id="A0A1E3QIY8"/>
<dbReference type="Pfam" id="PF00172">
    <property type="entry name" value="Zn_clus"/>
    <property type="match status" value="1"/>
</dbReference>